<dbReference type="PANTHER" id="PTHR32063">
    <property type="match status" value="1"/>
</dbReference>
<dbReference type="SUPFAM" id="SSF82714">
    <property type="entry name" value="Multidrug efflux transporter AcrB TolC docking domain, DN and DC subdomains"/>
    <property type="match status" value="2"/>
</dbReference>
<sequence>MWIVITALRRPYTFLVLAVLIVLAGIYSIAKTATDIFPNIKIPITAVIWKYNGLQPEEIANRIVLFSERVAQTIVNDIEHTESQSVTGTSVVKYYFQPNAKEELAFSQITGASQTLLGFAPQGTTPPLILAYNASTVPILQLALSSDSLPESQIYDLGNNILRTALATVPGAAIPFPYGGKQRQVQVDLDLNALRARGLSGNDVVAAISAQNLVIPAGTQKIGESEYFIKLNSSPRNIEDLNNLPVKTSNGSVVFVRDVAHVRDGYTPQTNMVRLDGRRAVLMNVLKTGNASTLDIINAVNEKLPQIRAQLPPELKIEALSDQSIFVRAAIKGVVHEAIIAGALTGALILLFLGSWRSTLIITVSIPLSILASIAALSALGETINIMTLGGLALAVGILVDDATVTIENINFHLEQGKPVEQAILDGAQQIALPALVSTLAICIVFVPMFMLAGVSKFLFAPMAEAVVFAMLASYLLSRTLVPTLCKFLLKPHAPGAAHDGHGVLARFQAGFERGFERTRERYKALLESALRGGPWFAGLFLAAMALTALIAFPIGPLPGLGQDFFPSVNGDQIKLHMRARSGTRIEETAALADRIEKEIRATIPAADIKNVVDNLGLPYSGINLAYSSSAPVGPADADIFINLNDEHTPVAELTHQLRKKLNADFPDVTFSFLPADIVGQILNFGLPSPLDIQITGFNVKGNREFANKLLQKLRTVPGAADLRIQQENDYPEIDVDVDRSKAALLGMTEQNVASNLLVSLSGSFQTSPSFWNDPKTGTQYNVVTQTPQHQLQSLNDLGNTPLTVTGGSQQQLLSNVASVKRNASPTVVSHYNAVPTIDIYGTTEGLDLGYVSRQVNRIVEEAKKDLPKGSKIEVRGQVQTMHASFNGLLFGLACAILLVYLLIVVNFQSLIDPLIIISALPAALAGIVWMLFLTHTPVSVPALTGAIMCMGVATANSVLVVSFARERLHAGDSAWQAALQAGYGRLRPVMMTALAMIIGMLPMALGLGDGGEQNAPLGRAVIGGLIFATIATLFFVPVVFSMVRGRFAAPAASNLEVSHVS</sequence>
<feature type="transmembrane region" description="Helical" evidence="1">
    <location>
        <begin position="334"/>
        <end position="353"/>
    </location>
</feature>
<feature type="transmembrane region" description="Helical" evidence="1">
    <location>
        <begin position="536"/>
        <end position="556"/>
    </location>
</feature>
<dbReference type="PANTHER" id="PTHR32063:SF8">
    <property type="entry name" value="CATION EFFLUX PROTEIN"/>
    <property type="match status" value="1"/>
</dbReference>
<evidence type="ECO:0000313" key="2">
    <source>
        <dbReference type="EMBL" id="TFW26544.1"/>
    </source>
</evidence>
<reference evidence="2 3" key="1">
    <citation type="submission" date="2019-03" db="EMBL/GenBank/DDBJ databases">
        <title>Draft Genome Sequence of Duganella callidus sp. nov., a Novel Duganella Species Isolated from Cultivated Soil.</title>
        <authorList>
            <person name="Raths R."/>
            <person name="Peta V."/>
            <person name="Bucking H."/>
        </authorList>
    </citation>
    <scope>NUCLEOTIDE SEQUENCE [LARGE SCALE GENOMIC DNA]</scope>
    <source>
        <strain evidence="2 3">DN04</strain>
    </source>
</reference>
<dbReference type="Proteomes" id="UP000297729">
    <property type="component" value="Unassembled WGS sequence"/>
</dbReference>
<dbReference type="Pfam" id="PF00873">
    <property type="entry name" value="ACR_tran"/>
    <property type="match status" value="1"/>
</dbReference>
<dbReference type="InterPro" id="IPR027463">
    <property type="entry name" value="AcrB_DN_DC_subdom"/>
</dbReference>
<dbReference type="Gene3D" id="3.30.70.1320">
    <property type="entry name" value="Multidrug efflux transporter AcrB pore domain like"/>
    <property type="match status" value="1"/>
</dbReference>
<feature type="transmembrane region" description="Helical" evidence="1">
    <location>
        <begin position="990"/>
        <end position="1009"/>
    </location>
</feature>
<dbReference type="RefSeq" id="WP_135201107.1">
    <property type="nucleotide sequence ID" value="NZ_SPVG01000077.1"/>
</dbReference>
<name>A0A4Y9SNM6_9BURK</name>
<evidence type="ECO:0000256" key="1">
    <source>
        <dbReference type="SAM" id="Phobius"/>
    </source>
</evidence>
<comment type="caution">
    <text evidence="2">The sequence shown here is derived from an EMBL/GenBank/DDBJ whole genome shotgun (WGS) entry which is preliminary data.</text>
</comment>
<feature type="transmembrane region" description="Helical" evidence="1">
    <location>
        <begin position="939"/>
        <end position="962"/>
    </location>
</feature>
<keyword evidence="1" id="KW-0812">Transmembrane</keyword>
<dbReference type="Gene3D" id="3.30.70.1440">
    <property type="entry name" value="Multidrug efflux transporter AcrB pore domain"/>
    <property type="match status" value="1"/>
</dbReference>
<dbReference type="GO" id="GO:0042910">
    <property type="term" value="F:xenobiotic transmembrane transporter activity"/>
    <property type="evidence" value="ECO:0007669"/>
    <property type="project" value="TreeGrafter"/>
</dbReference>
<evidence type="ECO:0000313" key="3">
    <source>
        <dbReference type="Proteomes" id="UP000297729"/>
    </source>
</evidence>
<protein>
    <submittedName>
        <fullName evidence="2">Efflux RND transporter permease subunit</fullName>
    </submittedName>
</protein>
<dbReference type="Gene3D" id="3.30.70.1430">
    <property type="entry name" value="Multidrug efflux transporter AcrB pore domain"/>
    <property type="match status" value="2"/>
</dbReference>
<dbReference type="SUPFAM" id="SSF82866">
    <property type="entry name" value="Multidrug efflux transporter AcrB transmembrane domain"/>
    <property type="match status" value="2"/>
</dbReference>
<keyword evidence="1" id="KW-0472">Membrane</keyword>
<accession>A0A4Y9SNM6</accession>
<feature type="transmembrane region" description="Helical" evidence="1">
    <location>
        <begin position="458"/>
        <end position="477"/>
    </location>
</feature>
<dbReference type="InterPro" id="IPR001036">
    <property type="entry name" value="Acrflvin-R"/>
</dbReference>
<dbReference type="PRINTS" id="PR00702">
    <property type="entry name" value="ACRIFLAVINRP"/>
</dbReference>
<proteinExistence type="predicted"/>
<keyword evidence="1" id="KW-1133">Transmembrane helix</keyword>
<gene>
    <name evidence="2" type="ORF">E4L98_08360</name>
</gene>
<feature type="transmembrane region" description="Helical" evidence="1">
    <location>
        <begin position="431"/>
        <end position="452"/>
    </location>
</feature>
<dbReference type="AlphaFoldDB" id="A0A4Y9SNM6"/>
<feature type="transmembrane region" description="Helical" evidence="1">
    <location>
        <begin position="915"/>
        <end position="933"/>
    </location>
</feature>
<dbReference type="GO" id="GO:0005886">
    <property type="term" value="C:plasma membrane"/>
    <property type="evidence" value="ECO:0007669"/>
    <property type="project" value="TreeGrafter"/>
</dbReference>
<feature type="transmembrane region" description="Helical" evidence="1">
    <location>
        <begin position="386"/>
        <end position="410"/>
    </location>
</feature>
<feature type="transmembrane region" description="Helical" evidence="1">
    <location>
        <begin position="360"/>
        <end position="380"/>
    </location>
</feature>
<feature type="transmembrane region" description="Helical" evidence="1">
    <location>
        <begin position="1021"/>
        <end position="1041"/>
    </location>
</feature>
<dbReference type="OrthoDB" id="9177212at2"/>
<dbReference type="SUPFAM" id="SSF82693">
    <property type="entry name" value="Multidrug efflux transporter AcrB pore domain, PN1, PN2, PC1 and PC2 subdomains"/>
    <property type="match status" value="2"/>
</dbReference>
<dbReference type="EMBL" id="SPVG01000077">
    <property type="protein sequence ID" value="TFW26544.1"/>
    <property type="molecule type" value="Genomic_DNA"/>
</dbReference>
<dbReference type="Gene3D" id="3.30.2090.10">
    <property type="entry name" value="Multidrug efflux transporter AcrB TolC docking domain, DN and DC subdomains"/>
    <property type="match status" value="2"/>
</dbReference>
<feature type="transmembrane region" description="Helical" evidence="1">
    <location>
        <begin position="888"/>
        <end position="908"/>
    </location>
</feature>
<organism evidence="2 3">
    <name type="scientific">Duganella callida</name>
    <dbReference type="NCBI Taxonomy" id="2561932"/>
    <lineage>
        <taxon>Bacteria</taxon>
        <taxon>Pseudomonadati</taxon>
        <taxon>Pseudomonadota</taxon>
        <taxon>Betaproteobacteria</taxon>
        <taxon>Burkholderiales</taxon>
        <taxon>Oxalobacteraceae</taxon>
        <taxon>Telluria group</taxon>
        <taxon>Duganella</taxon>
    </lineage>
</organism>
<dbReference type="Gene3D" id="1.20.1640.10">
    <property type="entry name" value="Multidrug efflux transporter AcrB transmembrane domain"/>
    <property type="match status" value="2"/>
</dbReference>
<feature type="transmembrane region" description="Helical" evidence="1">
    <location>
        <begin position="12"/>
        <end position="30"/>
    </location>
</feature>
<keyword evidence="3" id="KW-1185">Reference proteome</keyword>